<gene>
    <name evidence="4" type="ORF">BAN20980_05256</name>
</gene>
<dbReference type="SUPFAM" id="SSF49401">
    <property type="entry name" value="Bacterial adhesins"/>
    <property type="match status" value="1"/>
</dbReference>
<evidence type="ECO:0000256" key="1">
    <source>
        <dbReference type="ARBA" id="ARBA00022729"/>
    </source>
</evidence>
<dbReference type="Pfam" id="PF00419">
    <property type="entry name" value="Fimbrial"/>
    <property type="match status" value="1"/>
</dbReference>
<evidence type="ECO:0000313" key="5">
    <source>
        <dbReference type="Proteomes" id="UP000494201"/>
    </source>
</evidence>
<dbReference type="AlphaFoldDB" id="A0A6P2GFF0"/>
<keyword evidence="1 2" id="KW-0732">Signal</keyword>
<evidence type="ECO:0000256" key="2">
    <source>
        <dbReference type="SAM" id="SignalP"/>
    </source>
</evidence>
<sequence>MQNEKTMLKYLLITTLCIAGSAYSVASRAQIPTCYNDETGADYQRSFSFGTVLVPRDIPDGTVLATKILTLPYRCDANTTSPYGYSFYFMNNQRPTGIPGVSYVLTSLPAPESLGLRFTNLETGEVMMVYNGATQDWAPPHTTTKPIEGRYQIKVELIKASDRIYNAVIPNGTVGIWQIGAKNRARPTYGYKYQIYWNEAGKGKLIIMPKTCTVTTPDIKFPLPPVAASKLGTVGMTAGDTGFNIGLNCKSGSNVYVTLTDLTNQGNTGNQLTLTPDSSAQGVKLRILRNGQPVGYGPDSAAIGNTNQWYVGPSATLSNIPLTAQYIATGKVSSGTVKGVATFTMSYQ</sequence>
<dbReference type="Gene3D" id="2.60.40.3310">
    <property type="match status" value="1"/>
</dbReference>
<dbReference type="InterPro" id="IPR008966">
    <property type="entry name" value="Adhesion_dom_sf"/>
</dbReference>
<dbReference type="GO" id="GO:0043709">
    <property type="term" value="P:cell adhesion involved in single-species biofilm formation"/>
    <property type="evidence" value="ECO:0007669"/>
    <property type="project" value="TreeGrafter"/>
</dbReference>
<organism evidence="4 5">
    <name type="scientific">Burkholderia anthina</name>
    <dbReference type="NCBI Taxonomy" id="179879"/>
    <lineage>
        <taxon>Bacteria</taxon>
        <taxon>Pseudomonadati</taxon>
        <taxon>Pseudomonadota</taxon>
        <taxon>Betaproteobacteria</taxon>
        <taxon>Burkholderiales</taxon>
        <taxon>Burkholderiaceae</taxon>
        <taxon>Burkholderia</taxon>
        <taxon>Burkholderia cepacia complex</taxon>
    </lineage>
</organism>
<dbReference type="InterPro" id="IPR036937">
    <property type="entry name" value="Adhesion_dom_fimbrial_sf"/>
</dbReference>
<dbReference type="InterPro" id="IPR000259">
    <property type="entry name" value="Adhesion_dom_fimbrial"/>
</dbReference>
<dbReference type="Gene3D" id="2.60.40.1090">
    <property type="entry name" value="Fimbrial-type adhesion domain"/>
    <property type="match status" value="1"/>
</dbReference>
<dbReference type="InterPro" id="IPR050263">
    <property type="entry name" value="Bact_Fimbrial_Adh_Pro"/>
</dbReference>
<feature type="signal peptide" evidence="2">
    <location>
        <begin position="1"/>
        <end position="26"/>
    </location>
</feature>
<feature type="domain" description="Fimbrial-type adhesion" evidence="3">
    <location>
        <begin position="208"/>
        <end position="348"/>
    </location>
</feature>
<dbReference type="PANTHER" id="PTHR33420">
    <property type="entry name" value="FIMBRIAL SUBUNIT ELFA-RELATED"/>
    <property type="match status" value="1"/>
</dbReference>
<name>A0A6P2GFF0_9BURK</name>
<dbReference type="PANTHER" id="PTHR33420:SF3">
    <property type="entry name" value="FIMBRIAL SUBUNIT ELFA"/>
    <property type="match status" value="1"/>
</dbReference>
<dbReference type="GO" id="GO:0009289">
    <property type="term" value="C:pilus"/>
    <property type="evidence" value="ECO:0007669"/>
    <property type="project" value="InterPro"/>
</dbReference>
<accession>A0A6P2GFF0</accession>
<feature type="chain" id="PRO_5027049427" evidence="2">
    <location>
        <begin position="27"/>
        <end position="348"/>
    </location>
</feature>
<reference evidence="4 5" key="1">
    <citation type="submission" date="2019-09" db="EMBL/GenBank/DDBJ databases">
        <authorList>
            <person name="Depoorter E."/>
        </authorList>
    </citation>
    <scope>NUCLEOTIDE SEQUENCE [LARGE SCALE GENOMIC DNA]</scope>
    <source>
        <strain evidence="4">LMG 20980</strain>
    </source>
</reference>
<dbReference type="EMBL" id="CABVLY010000024">
    <property type="protein sequence ID" value="VVU52520.1"/>
    <property type="molecule type" value="Genomic_DNA"/>
</dbReference>
<evidence type="ECO:0000259" key="3">
    <source>
        <dbReference type="Pfam" id="PF00419"/>
    </source>
</evidence>
<evidence type="ECO:0000313" key="4">
    <source>
        <dbReference type="EMBL" id="VVU52520.1"/>
    </source>
</evidence>
<proteinExistence type="predicted"/>
<dbReference type="Proteomes" id="UP000494201">
    <property type="component" value="Unassembled WGS sequence"/>
</dbReference>
<protein>
    <submittedName>
        <fullName evidence="4">Type-1 fimbrial protein subunit A</fullName>
    </submittedName>
</protein>